<feature type="transmembrane region" description="Helical" evidence="6">
    <location>
        <begin position="219"/>
        <end position="241"/>
    </location>
</feature>
<proteinExistence type="predicted"/>
<evidence type="ECO:0000313" key="9">
    <source>
        <dbReference type="Proteomes" id="UP000295621"/>
    </source>
</evidence>
<dbReference type="OrthoDB" id="145388at2"/>
<evidence type="ECO:0000256" key="1">
    <source>
        <dbReference type="ARBA" id="ARBA00004651"/>
    </source>
</evidence>
<feature type="transmembrane region" description="Helical" evidence="6">
    <location>
        <begin position="154"/>
        <end position="182"/>
    </location>
</feature>
<organism evidence="8 9">
    <name type="scientific">Jiangella ureilytica</name>
    <dbReference type="NCBI Taxonomy" id="2530374"/>
    <lineage>
        <taxon>Bacteria</taxon>
        <taxon>Bacillati</taxon>
        <taxon>Actinomycetota</taxon>
        <taxon>Actinomycetes</taxon>
        <taxon>Jiangellales</taxon>
        <taxon>Jiangellaceae</taxon>
        <taxon>Jiangella</taxon>
    </lineage>
</organism>
<dbReference type="PROSITE" id="PS50850">
    <property type="entry name" value="MFS"/>
    <property type="match status" value="1"/>
</dbReference>
<dbReference type="CDD" id="cd06173">
    <property type="entry name" value="MFS_MefA_like"/>
    <property type="match status" value="1"/>
</dbReference>
<dbReference type="GO" id="GO:0005886">
    <property type="term" value="C:plasma membrane"/>
    <property type="evidence" value="ECO:0007669"/>
    <property type="project" value="UniProtKB-SubCell"/>
</dbReference>
<evidence type="ECO:0000313" key="8">
    <source>
        <dbReference type="EMBL" id="TDC46825.1"/>
    </source>
</evidence>
<feature type="transmembrane region" description="Helical" evidence="6">
    <location>
        <begin position="306"/>
        <end position="326"/>
    </location>
</feature>
<evidence type="ECO:0000259" key="7">
    <source>
        <dbReference type="PROSITE" id="PS50850"/>
    </source>
</evidence>
<feature type="transmembrane region" description="Helical" evidence="6">
    <location>
        <begin position="253"/>
        <end position="275"/>
    </location>
</feature>
<dbReference type="PANTHER" id="PTHR23513">
    <property type="entry name" value="INTEGRAL MEMBRANE EFFLUX PROTEIN-RELATED"/>
    <property type="match status" value="1"/>
</dbReference>
<dbReference type="GO" id="GO:0022857">
    <property type="term" value="F:transmembrane transporter activity"/>
    <property type="evidence" value="ECO:0007669"/>
    <property type="project" value="InterPro"/>
</dbReference>
<feature type="transmembrane region" description="Helical" evidence="6">
    <location>
        <begin position="373"/>
        <end position="395"/>
    </location>
</feature>
<evidence type="ECO:0000256" key="2">
    <source>
        <dbReference type="ARBA" id="ARBA00022475"/>
    </source>
</evidence>
<dbReference type="Proteomes" id="UP000295621">
    <property type="component" value="Unassembled WGS sequence"/>
</dbReference>
<feature type="transmembrane region" description="Helical" evidence="6">
    <location>
        <begin position="38"/>
        <end position="57"/>
    </location>
</feature>
<dbReference type="EMBL" id="SMKL01000088">
    <property type="protein sequence ID" value="TDC46825.1"/>
    <property type="molecule type" value="Genomic_DNA"/>
</dbReference>
<evidence type="ECO:0000256" key="6">
    <source>
        <dbReference type="SAM" id="Phobius"/>
    </source>
</evidence>
<protein>
    <submittedName>
        <fullName evidence="8">MFS transporter</fullName>
    </submittedName>
</protein>
<reference evidence="8 9" key="1">
    <citation type="submission" date="2019-02" db="EMBL/GenBank/DDBJ databases">
        <title>Draft genome sequences of novel Actinobacteria.</title>
        <authorList>
            <person name="Sahin N."/>
            <person name="Ay H."/>
            <person name="Saygin H."/>
        </authorList>
    </citation>
    <scope>NUCLEOTIDE SEQUENCE [LARGE SCALE GENOMIC DNA]</scope>
    <source>
        <strain evidence="8 9">KC603</strain>
    </source>
</reference>
<sequence length="399" mass="39804">MTGYRRFAAATSLTTAGDGVFAAAVPLLAATLTGDPRLVSAVAAAASLPWLLFSLPAGALADRYDRARMLWRGVAVQAALAGVVAALAATGRLEVGGLAALAFGLGACQVVAGTAAQALLPSLVPAGRLPSANGYQQTIAVVGQQFLGPPAGSLLFAVAAGLPFGVDAAVLAIAAVLAATLVGRADAHGRGEPRLAPSSLRAEIGAGLRWLAAHRLLRTLTLLAAVNTFCFQLGNATLVLLATQELGVSVRGFGLLLATAAAGSLAGGLGGPWLLRRLGERTVLLAALGLNAVATAAIGLTPSAVVLGVLLAAVGLGVTLWNLVSIGLRQRLVPPELLGRVMGVHRLVGWGLVPAGALLSGVVAHAVGLRAPYPLAGAVRVVALLVALPALLAALRDPS</sequence>
<name>A0A4V2XVV0_9ACTN</name>
<dbReference type="AlphaFoldDB" id="A0A4V2XVV0"/>
<keyword evidence="9" id="KW-1185">Reference proteome</keyword>
<evidence type="ECO:0000256" key="4">
    <source>
        <dbReference type="ARBA" id="ARBA00022989"/>
    </source>
</evidence>
<evidence type="ECO:0000256" key="5">
    <source>
        <dbReference type="ARBA" id="ARBA00023136"/>
    </source>
</evidence>
<dbReference type="SUPFAM" id="SSF103473">
    <property type="entry name" value="MFS general substrate transporter"/>
    <property type="match status" value="1"/>
</dbReference>
<dbReference type="RefSeq" id="WP_131987915.1">
    <property type="nucleotide sequence ID" value="NZ_SMKL01000088.1"/>
</dbReference>
<keyword evidence="3 6" id="KW-0812">Transmembrane</keyword>
<keyword evidence="5 6" id="KW-0472">Membrane</keyword>
<evidence type="ECO:0000256" key="3">
    <source>
        <dbReference type="ARBA" id="ARBA00022692"/>
    </source>
</evidence>
<dbReference type="InterPro" id="IPR011701">
    <property type="entry name" value="MFS"/>
</dbReference>
<keyword evidence="4 6" id="KW-1133">Transmembrane helix</keyword>
<feature type="transmembrane region" description="Helical" evidence="6">
    <location>
        <begin position="282"/>
        <end position="300"/>
    </location>
</feature>
<dbReference type="Pfam" id="PF07690">
    <property type="entry name" value="MFS_1"/>
    <property type="match status" value="1"/>
</dbReference>
<feature type="domain" description="Major facilitator superfamily (MFS) profile" evidence="7">
    <location>
        <begin position="153"/>
        <end position="399"/>
    </location>
</feature>
<accession>A0A4V2XVV0</accession>
<gene>
    <name evidence="8" type="ORF">E1212_26005</name>
</gene>
<feature type="transmembrane region" description="Helical" evidence="6">
    <location>
        <begin position="69"/>
        <end position="89"/>
    </location>
</feature>
<dbReference type="InterPro" id="IPR036259">
    <property type="entry name" value="MFS_trans_sf"/>
</dbReference>
<keyword evidence="2" id="KW-1003">Cell membrane</keyword>
<feature type="transmembrane region" description="Helical" evidence="6">
    <location>
        <begin position="347"/>
        <end position="367"/>
    </location>
</feature>
<dbReference type="InterPro" id="IPR020846">
    <property type="entry name" value="MFS_dom"/>
</dbReference>
<dbReference type="Gene3D" id="1.20.1250.20">
    <property type="entry name" value="MFS general substrate transporter like domains"/>
    <property type="match status" value="1"/>
</dbReference>
<comment type="caution">
    <text evidence="8">The sequence shown here is derived from an EMBL/GenBank/DDBJ whole genome shotgun (WGS) entry which is preliminary data.</text>
</comment>
<dbReference type="PANTHER" id="PTHR23513:SF11">
    <property type="entry name" value="STAPHYLOFERRIN A TRANSPORTER"/>
    <property type="match status" value="1"/>
</dbReference>
<comment type="subcellular location">
    <subcellularLocation>
        <location evidence="1">Cell membrane</location>
        <topology evidence="1">Multi-pass membrane protein</topology>
    </subcellularLocation>
</comment>